<dbReference type="HOGENOM" id="CLU_010686_0_5_9"/>
<dbReference type="GO" id="GO:0000150">
    <property type="term" value="F:DNA strand exchange activity"/>
    <property type="evidence" value="ECO:0007669"/>
    <property type="project" value="InterPro"/>
</dbReference>
<dbReference type="AlphaFoldDB" id="E6UCR1"/>
<dbReference type="EMBL" id="CP002405">
    <property type="protein sequence ID" value="ADU24340.1"/>
    <property type="molecule type" value="Genomic_DNA"/>
</dbReference>
<dbReference type="Gene3D" id="3.40.50.1390">
    <property type="entry name" value="Resolvase, N-terminal catalytic domain"/>
    <property type="match status" value="1"/>
</dbReference>
<dbReference type="Proteomes" id="UP000006919">
    <property type="component" value="Plasmid pRUMAL02"/>
</dbReference>
<dbReference type="Pfam" id="PF07508">
    <property type="entry name" value="Recombinase"/>
    <property type="match status" value="1"/>
</dbReference>
<evidence type="ECO:0000259" key="1">
    <source>
        <dbReference type="PROSITE" id="PS51736"/>
    </source>
</evidence>
<feature type="domain" description="Recombinase" evidence="2">
    <location>
        <begin position="175"/>
        <end position="300"/>
    </location>
</feature>
<dbReference type="GO" id="GO:0003677">
    <property type="term" value="F:DNA binding"/>
    <property type="evidence" value="ECO:0007669"/>
    <property type="project" value="InterPro"/>
</dbReference>
<protein>
    <submittedName>
        <fullName evidence="3">Resolvase domain</fullName>
    </submittedName>
</protein>
<evidence type="ECO:0000313" key="5">
    <source>
        <dbReference type="Proteomes" id="UP000006919"/>
    </source>
</evidence>
<geneLocation type="plasmid" evidence="4 5">
    <name>pRUMAL02</name>
</geneLocation>
<feature type="domain" description="Resolvase/invertase-type recombinase catalytic" evidence="1">
    <location>
        <begin position="19"/>
        <end position="167"/>
    </location>
</feature>
<dbReference type="eggNOG" id="COG1961">
    <property type="taxonomic scope" value="Bacteria"/>
</dbReference>
<evidence type="ECO:0000313" key="3">
    <source>
        <dbReference type="EMBL" id="ADU22740.1"/>
    </source>
</evidence>
<reference evidence="4" key="1">
    <citation type="submission" date="2010-12" db="EMBL/GenBank/DDBJ databases">
        <title>Complete sequence of plasmid2 of Ruminococcus albus 7.</title>
        <authorList>
            <consortium name="US DOE Joint Genome Institute"/>
            <person name="Lucas S."/>
            <person name="Copeland A."/>
            <person name="Lapidus A."/>
            <person name="Cheng J.-F."/>
            <person name="Bruce D."/>
            <person name="Goodwin L."/>
            <person name="Pitluck S."/>
            <person name="Chertkov O."/>
            <person name="Detter J.C."/>
            <person name="Han C."/>
            <person name="Tapia R."/>
            <person name="Land M."/>
            <person name="Hauser L."/>
            <person name="Kyrpides N."/>
            <person name="Ivanova N."/>
            <person name="Ovchinnikova G."/>
            <person name="Weimer P."/>
            <person name="Mead D."/>
            <person name="Woyke T."/>
        </authorList>
    </citation>
    <scope>NUCLEOTIDE SEQUENCE</scope>
    <source>
        <strain evidence="4">7</strain>
        <plasmid evidence="4">pRUMAL02</plasmid>
    </source>
</reference>
<evidence type="ECO:0000313" key="4">
    <source>
        <dbReference type="EMBL" id="ADU24340.1"/>
    </source>
</evidence>
<dbReference type="InterPro" id="IPR050639">
    <property type="entry name" value="SSR_resolvase"/>
</dbReference>
<proteinExistence type="predicted"/>
<keyword evidence="4" id="KW-0614">Plasmid</keyword>
<name>E6UCR1_RUMA7</name>
<dbReference type="Pfam" id="PF00239">
    <property type="entry name" value="Resolvase"/>
    <property type="match status" value="1"/>
</dbReference>
<dbReference type="OrthoDB" id="1839742at2"/>
<dbReference type="SUPFAM" id="SSF53041">
    <property type="entry name" value="Resolvase-like"/>
    <property type="match status" value="1"/>
</dbReference>
<dbReference type="InterPro" id="IPR038109">
    <property type="entry name" value="DNA_bind_recomb_sf"/>
</dbReference>
<dbReference type="Pfam" id="PF13408">
    <property type="entry name" value="Zn_ribbon_recom"/>
    <property type="match status" value="1"/>
</dbReference>
<dbReference type="CDD" id="cd00338">
    <property type="entry name" value="Ser_Recombinase"/>
    <property type="match status" value="1"/>
</dbReference>
<dbReference type="SMART" id="SM00857">
    <property type="entry name" value="Resolvase"/>
    <property type="match status" value="1"/>
</dbReference>
<dbReference type="PROSITE" id="PS51736">
    <property type="entry name" value="RECOMBINASES_3"/>
    <property type="match status" value="1"/>
</dbReference>
<dbReference type="InterPro" id="IPR006119">
    <property type="entry name" value="Resolv_N"/>
</dbReference>
<dbReference type="PANTHER" id="PTHR30461:SF23">
    <property type="entry name" value="DNA RECOMBINASE-RELATED"/>
    <property type="match status" value="1"/>
</dbReference>
<dbReference type="PANTHER" id="PTHR30461">
    <property type="entry name" value="DNA-INVERTASE FROM LAMBDOID PROPHAGE"/>
    <property type="match status" value="1"/>
</dbReference>
<dbReference type="STRING" id="697329.Rumal_2255"/>
<dbReference type="InterPro" id="IPR036162">
    <property type="entry name" value="Resolvase-like_N_sf"/>
</dbReference>
<dbReference type="Proteomes" id="UP000006919">
    <property type="component" value="Chromosome"/>
</dbReference>
<gene>
    <name evidence="3" type="ordered locus">Rumal_2255</name>
    <name evidence="4" type="ordered locus">Rumal_3917</name>
</gene>
<evidence type="ECO:0000259" key="2">
    <source>
        <dbReference type="PROSITE" id="PS51737"/>
    </source>
</evidence>
<sequence length="512" mass="58333">MKKMTVIPAVSQIRQGRIRVAAYCRVSSNKDDQEHSYETQVRYFTSLYRGSETSELVGVYADEGISGTSMDKRVEFQRLMEDCRAGKIDRIVTKSISRFARNTKDCLKSIRELKELGITIAFEKENIDTARLSDEMMITVMGGLAQEESQSISNNVRWGIQKKMASGTFGHCRVPYGYTKEKKTGKLIIEPDKAEVVRRIFDMYISGMGARKIALTLTDEGIPSPTGKAWNQKTVLNILEQEKYIGDTLWQKTYSKFMGEKFIPNSGQVPQYYIEGSHPAIISKEKFALVRDMRKASTPQKSTKVESPFRKKLICGKCGHTYALIRSKKRDYWQCGYRYDVGNPCNNTVLYADELQTAFTALCDKLHTHNAEIIGKCYAQLTELQRLMEYGTAEGANQLKTIADLKEQKLRLATLYRKRFITTEKYDREVTEIDMQISSLSRSMDRASENKDKTIDDMETLAELFKGYDGTPEARKEILETAVESITISGDTLTFRLPSGLEFTERLDRNGN</sequence>
<dbReference type="InterPro" id="IPR011109">
    <property type="entry name" value="DNA_bind_recombinase_dom"/>
</dbReference>
<dbReference type="RefSeq" id="WP_013483880.1">
    <property type="nucleotide sequence ID" value="NC_014825.1"/>
</dbReference>
<reference evidence="3 5" key="2">
    <citation type="journal article" date="2011" name="J. Bacteriol.">
        <title>Complete genome of the cellulolytic ruminal bacterium Ruminococcus albus 7.</title>
        <authorList>
            <person name="Suen G."/>
            <person name="Stevenson D.M."/>
            <person name="Bruce D.C."/>
            <person name="Chertkov O."/>
            <person name="Copeland A."/>
            <person name="Cheng J.F."/>
            <person name="Detter C."/>
            <person name="Detter J.C."/>
            <person name="Goodwin L.A."/>
            <person name="Han C.S."/>
            <person name="Hauser L.J."/>
            <person name="Ivanova N.N."/>
            <person name="Kyrpides N.C."/>
            <person name="Land M.L."/>
            <person name="Lapidus A."/>
            <person name="Lucas S."/>
            <person name="Ovchinnikova G."/>
            <person name="Pitluck S."/>
            <person name="Tapia R."/>
            <person name="Woyke T."/>
            <person name="Boyum J."/>
            <person name="Mead D."/>
            <person name="Weimer P.J."/>
        </authorList>
    </citation>
    <scope>NUCLEOTIDE SEQUENCE [LARGE SCALE GENOMIC DNA]</scope>
    <source>
        <strain evidence="3">7</strain>
        <strain evidence="5">ATCC 27210 / DSM 20455 / JCM 14654 / NCDO 2250 / 7</strain>
        <plasmid evidence="5">pRUMAL02</plasmid>
    </source>
</reference>
<organism evidence="3 5">
    <name type="scientific">Ruminococcus albus (strain ATCC 27210 / DSM 20455 / JCM 14654 / NCDO 2250 / 7)</name>
    <dbReference type="NCBI Taxonomy" id="697329"/>
    <lineage>
        <taxon>Bacteria</taxon>
        <taxon>Bacillati</taxon>
        <taxon>Bacillota</taxon>
        <taxon>Clostridia</taxon>
        <taxon>Eubacteriales</taxon>
        <taxon>Oscillospiraceae</taxon>
        <taxon>Ruminococcus</taxon>
    </lineage>
</organism>
<dbReference type="InterPro" id="IPR025827">
    <property type="entry name" value="Zn_ribbon_recom_dom"/>
</dbReference>
<dbReference type="KEGG" id="ral:Rumal_2255"/>
<dbReference type="Gene3D" id="3.90.1750.20">
    <property type="entry name" value="Putative Large Serine Recombinase, Chain B, Domain 2"/>
    <property type="match status" value="1"/>
</dbReference>
<accession>E6UCR1</accession>
<dbReference type="EMBL" id="CP002403">
    <property type="protein sequence ID" value="ADU22740.1"/>
    <property type="molecule type" value="Genomic_DNA"/>
</dbReference>
<dbReference type="KEGG" id="ral:Rumal_3917"/>
<dbReference type="PROSITE" id="PS51737">
    <property type="entry name" value="RECOMBINASE_DNA_BIND"/>
    <property type="match status" value="1"/>
</dbReference>